<dbReference type="PANTHER" id="PTHR31414:SF15">
    <property type="entry name" value="PLASMA MEMBRANE FUSION PROTEIN"/>
    <property type="match status" value="1"/>
</dbReference>
<evidence type="ECO:0000256" key="2">
    <source>
        <dbReference type="SAM" id="SignalP"/>
    </source>
</evidence>
<evidence type="ECO:0000313" key="4">
    <source>
        <dbReference type="Proteomes" id="UP001293593"/>
    </source>
</evidence>
<dbReference type="PANTHER" id="PTHR31414">
    <property type="entry name" value="TRANSMEMBRANE PROTEIN DDB_G0292058"/>
    <property type="match status" value="1"/>
</dbReference>
<dbReference type="InterPro" id="IPR040283">
    <property type="entry name" value="DDB_G0292058-like"/>
</dbReference>
<comment type="caution">
    <text evidence="3">The sequence shown here is derived from an EMBL/GenBank/DDBJ whole genome shotgun (WGS) entry which is preliminary data.</text>
</comment>
<feature type="transmembrane region" description="Helical" evidence="1">
    <location>
        <begin position="259"/>
        <end position="281"/>
    </location>
</feature>
<dbReference type="AlphaFoldDB" id="A0AAE1MFA2"/>
<gene>
    <name evidence="3" type="ORF">QN277_026366</name>
</gene>
<evidence type="ECO:0000313" key="3">
    <source>
        <dbReference type="EMBL" id="KAK4265297.1"/>
    </source>
</evidence>
<feature type="transmembrane region" description="Helical" evidence="1">
    <location>
        <begin position="500"/>
        <end position="523"/>
    </location>
</feature>
<dbReference type="GO" id="GO:0009506">
    <property type="term" value="C:plasmodesma"/>
    <property type="evidence" value="ECO:0007669"/>
    <property type="project" value="TreeGrafter"/>
</dbReference>
<sequence length="542" mass="60535">MFCFRSNPSFSLLIFSLFFLFVFYTSGTAIPHHPQRFPGDGVEIADRSQFFDVLPWKTRRLMADAATANSSLVLAEDRTRRKDPLDHFNRYTGGWNISNEHYIASVVFTAAPFFIIAAVWFVLFGLSLFLICLCRCCCPREPYGYSRLAYALSLIFLIFFTLAAIAGCAVLYTGQGKFHGSTSDFMDYVVNQADFTAQNLRNVSDYLESAQKIGVQAVFLPSDVQKQIDDVQTKIGSAATTLSNKTQENSKNIEDGLDAMRLALIIIAGVMLFLAFLGFIFSIFGLQCLVYFLVIFGWILVAGTFIVCGVFLFLHNVVADTCVAMDQWVQNPTAHTALDDILPCVDNATAQETLTRTKDVTFQIGTIVDRVISNVTNRNFPPNAGPLYFNQSGPLMPALCNPFNADLTDRKCAAGEVVLDNATEAWKNYTCQVSASGICNTTGRMTPVIYGQIAAAVNVSYALYHYGPFLVNLTDCTFVRQTFSDINSQYCPGLRKYTQWIYLGLLVVSLAVMLSLIFWVIYARERRHRVYTKQLLTEDKAP</sequence>
<dbReference type="GO" id="GO:0005886">
    <property type="term" value="C:plasma membrane"/>
    <property type="evidence" value="ECO:0007669"/>
    <property type="project" value="TreeGrafter"/>
</dbReference>
<feature type="chain" id="PRO_5042205588" description="Transmembrane protein" evidence="2">
    <location>
        <begin position="30"/>
        <end position="542"/>
    </location>
</feature>
<keyword evidence="1" id="KW-1133">Transmembrane helix</keyword>
<protein>
    <recommendedName>
        <fullName evidence="5">Transmembrane protein</fullName>
    </recommendedName>
</protein>
<reference evidence="3" key="1">
    <citation type="submission" date="2023-10" db="EMBL/GenBank/DDBJ databases">
        <title>Chromosome-level genome of the transformable northern wattle, Acacia crassicarpa.</title>
        <authorList>
            <person name="Massaro I."/>
            <person name="Sinha N.R."/>
            <person name="Poethig S."/>
            <person name="Leichty A.R."/>
        </authorList>
    </citation>
    <scope>NUCLEOTIDE SEQUENCE</scope>
    <source>
        <strain evidence="3">Acra3RX</strain>
        <tissue evidence="3">Leaf</tissue>
    </source>
</reference>
<feature type="transmembrane region" description="Helical" evidence="1">
    <location>
        <begin position="148"/>
        <end position="172"/>
    </location>
</feature>
<evidence type="ECO:0008006" key="5">
    <source>
        <dbReference type="Google" id="ProtNLM"/>
    </source>
</evidence>
<proteinExistence type="predicted"/>
<dbReference type="EMBL" id="JAWXYG010000008">
    <property type="protein sequence ID" value="KAK4265297.1"/>
    <property type="molecule type" value="Genomic_DNA"/>
</dbReference>
<keyword evidence="2" id="KW-0732">Signal</keyword>
<evidence type="ECO:0000256" key="1">
    <source>
        <dbReference type="SAM" id="Phobius"/>
    </source>
</evidence>
<feature type="transmembrane region" description="Helical" evidence="1">
    <location>
        <begin position="103"/>
        <end position="136"/>
    </location>
</feature>
<dbReference type="Proteomes" id="UP001293593">
    <property type="component" value="Unassembled WGS sequence"/>
</dbReference>
<feature type="transmembrane region" description="Helical" evidence="1">
    <location>
        <begin position="288"/>
        <end position="314"/>
    </location>
</feature>
<keyword evidence="1" id="KW-0472">Membrane</keyword>
<keyword evidence="4" id="KW-1185">Reference proteome</keyword>
<accession>A0AAE1MFA2</accession>
<feature type="signal peptide" evidence="2">
    <location>
        <begin position="1"/>
        <end position="29"/>
    </location>
</feature>
<organism evidence="3 4">
    <name type="scientific">Acacia crassicarpa</name>
    <name type="common">northern wattle</name>
    <dbReference type="NCBI Taxonomy" id="499986"/>
    <lineage>
        <taxon>Eukaryota</taxon>
        <taxon>Viridiplantae</taxon>
        <taxon>Streptophyta</taxon>
        <taxon>Embryophyta</taxon>
        <taxon>Tracheophyta</taxon>
        <taxon>Spermatophyta</taxon>
        <taxon>Magnoliopsida</taxon>
        <taxon>eudicotyledons</taxon>
        <taxon>Gunneridae</taxon>
        <taxon>Pentapetalae</taxon>
        <taxon>rosids</taxon>
        <taxon>fabids</taxon>
        <taxon>Fabales</taxon>
        <taxon>Fabaceae</taxon>
        <taxon>Caesalpinioideae</taxon>
        <taxon>mimosoid clade</taxon>
        <taxon>Acacieae</taxon>
        <taxon>Acacia</taxon>
    </lineage>
</organism>
<name>A0AAE1MFA2_9FABA</name>
<keyword evidence="1" id="KW-0812">Transmembrane</keyword>